<dbReference type="AlphaFoldDB" id="A0A0F9DT48"/>
<sequence>MNHSSTTPSTIQAKDIMHAEVLTVYEGWSIQRLANFFMKHKISGAPVIAADHELVGVVSVSDIFHFENMGEEQRKSALQTCYRDATNTEPNVIDLESWSKSAQYHCTVHQIMAPHVISVTENSSLSEVATLMLEQNIHRVFVTCDNCISGVISTSNILQVLASDETVLTKVRHTA</sequence>
<evidence type="ECO:0000256" key="1">
    <source>
        <dbReference type="ARBA" id="ARBA00023122"/>
    </source>
</evidence>
<dbReference type="EMBL" id="LAZR01037945">
    <property type="protein sequence ID" value="KKL20841.1"/>
    <property type="molecule type" value="Genomic_DNA"/>
</dbReference>
<proteinExistence type="predicted"/>
<keyword evidence="1" id="KW-0129">CBS domain</keyword>
<feature type="domain" description="CBS" evidence="2">
    <location>
        <begin position="17"/>
        <end position="76"/>
    </location>
</feature>
<dbReference type="InterPro" id="IPR051257">
    <property type="entry name" value="Diverse_CBS-Domain"/>
</dbReference>
<comment type="caution">
    <text evidence="3">The sequence shown here is derived from an EMBL/GenBank/DDBJ whole genome shotgun (WGS) entry which is preliminary data.</text>
</comment>
<reference evidence="3" key="1">
    <citation type="journal article" date="2015" name="Nature">
        <title>Complex archaea that bridge the gap between prokaryotes and eukaryotes.</title>
        <authorList>
            <person name="Spang A."/>
            <person name="Saw J.H."/>
            <person name="Jorgensen S.L."/>
            <person name="Zaremba-Niedzwiedzka K."/>
            <person name="Martijn J."/>
            <person name="Lind A.E."/>
            <person name="van Eijk R."/>
            <person name="Schleper C."/>
            <person name="Guy L."/>
            <person name="Ettema T.J."/>
        </authorList>
    </citation>
    <scope>NUCLEOTIDE SEQUENCE</scope>
</reference>
<name>A0A0F9DT48_9ZZZZ</name>
<dbReference type="PANTHER" id="PTHR43080:SF2">
    <property type="entry name" value="CBS DOMAIN-CONTAINING PROTEIN"/>
    <property type="match status" value="1"/>
</dbReference>
<accession>A0A0F9DT48</accession>
<feature type="domain" description="CBS" evidence="2">
    <location>
        <begin position="112"/>
        <end position="167"/>
    </location>
</feature>
<dbReference type="InterPro" id="IPR046342">
    <property type="entry name" value="CBS_dom_sf"/>
</dbReference>
<gene>
    <name evidence="3" type="ORF">LCGC14_2451440</name>
</gene>
<protein>
    <recommendedName>
        <fullName evidence="2">CBS domain-containing protein</fullName>
    </recommendedName>
</protein>
<evidence type="ECO:0000313" key="3">
    <source>
        <dbReference type="EMBL" id="KKL20841.1"/>
    </source>
</evidence>
<evidence type="ECO:0000259" key="2">
    <source>
        <dbReference type="PROSITE" id="PS51371"/>
    </source>
</evidence>
<dbReference type="PANTHER" id="PTHR43080">
    <property type="entry name" value="CBS DOMAIN-CONTAINING PROTEIN CBSX3, MITOCHONDRIAL"/>
    <property type="match status" value="1"/>
</dbReference>
<dbReference type="SMART" id="SM00116">
    <property type="entry name" value="CBS"/>
    <property type="match status" value="2"/>
</dbReference>
<dbReference type="PROSITE" id="PS51371">
    <property type="entry name" value="CBS"/>
    <property type="match status" value="2"/>
</dbReference>
<dbReference type="Gene3D" id="3.10.580.10">
    <property type="entry name" value="CBS-domain"/>
    <property type="match status" value="1"/>
</dbReference>
<organism evidence="3">
    <name type="scientific">marine sediment metagenome</name>
    <dbReference type="NCBI Taxonomy" id="412755"/>
    <lineage>
        <taxon>unclassified sequences</taxon>
        <taxon>metagenomes</taxon>
        <taxon>ecological metagenomes</taxon>
    </lineage>
</organism>
<dbReference type="InterPro" id="IPR000644">
    <property type="entry name" value="CBS_dom"/>
</dbReference>
<dbReference type="Pfam" id="PF00571">
    <property type="entry name" value="CBS"/>
    <property type="match status" value="2"/>
</dbReference>
<dbReference type="SUPFAM" id="SSF54631">
    <property type="entry name" value="CBS-domain pair"/>
    <property type="match status" value="1"/>
</dbReference>